<evidence type="ECO:0000313" key="3">
    <source>
        <dbReference type="Proteomes" id="UP000324800"/>
    </source>
</evidence>
<gene>
    <name evidence="2" type="ORF">EZS28_049353</name>
</gene>
<protein>
    <submittedName>
        <fullName evidence="2">Uncharacterized protein</fullName>
    </submittedName>
</protein>
<proteinExistence type="predicted"/>
<organism evidence="2 3">
    <name type="scientific">Streblomastix strix</name>
    <dbReference type="NCBI Taxonomy" id="222440"/>
    <lineage>
        <taxon>Eukaryota</taxon>
        <taxon>Metamonada</taxon>
        <taxon>Preaxostyla</taxon>
        <taxon>Oxymonadida</taxon>
        <taxon>Streblomastigidae</taxon>
        <taxon>Streblomastix</taxon>
    </lineage>
</organism>
<feature type="region of interest" description="Disordered" evidence="1">
    <location>
        <begin position="1"/>
        <end position="37"/>
    </location>
</feature>
<evidence type="ECO:0000313" key="2">
    <source>
        <dbReference type="EMBL" id="KAA6355120.1"/>
    </source>
</evidence>
<comment type="caution">
    <text evidence="2">The sequence shown here is derived from an EMBL/GenBank/DDBJ whole genome shotgun (WGS) entry which is preliminary data.</text>
</comment>
<feature type="compositionally biased region" description="Polar residues" evidence="1">
    <location>
        <begin position="11"/>
        <end position="25"/>
    </location>
</feature>
<sequence length="138" mass="16243">RNKEQGELTDQEQNSFVNWSENNKNIGDDEDDDEEDQLQIQGQATDEMLEIIAPMNPVLWQKLLPHMNIDWDHIKHYGKDKSKSQIQLQKKEEQPMGTLKTKKRKVIQLQDVSLSVQNVLMSILRWLRDFISKEPKMA</sequence>
<feature type="non-terminal residue" evidence="2">
    <location>
        <position position="138"/>
    </location>
</feature>
<dbReference type="EMBL" id="SNRW01035139">
    <property type="protein sequence ID" value="KAA6355120.1"/>
    <property type="molecule type" value="Genomic_DNA"/>
</dbReference>
<feature type="compositionally biased region" description="Acidic residues" evidence="1">
    <location>
        <begin position="28"/>
        <end position="37"/>
    </location>
</feature>
<evidence type="ECO:0000256" key="1">
    <source>
        <dbReference type="SAM" id="MobiDB-lite"/>
    </source>
</evidence>
<dbReference type="AlphaFoldDB" id="A0A5J4TC65"/>
<name>A0A5J4TC65_9EUKA</name>
<feature type="non-terminal residue" evidence="2">
    <location>
        <position position="1"/>
    </location>
</feature>
<accession>A0A5J4TC65</accession>
<reference evidence="2 3" key="1">
    <citation type="submission" date="2019-03" db="EMBL/GenBank/DDBJ databases">
        <title>Single cell metagenomics reveals metabolic interactions within the superorganism composed of flagellate Streblomastix strix and complex community of Bacteroidetes bacteria on its surface.</title>
        <authorList>
            <person name="Treitli S.C."/>
            <person name="Kolisko M."/>
            <person name="Husnik F."/>
            <person name="Keeling P."/>
            <person name="Hampl V."/>
        </authorList>
    </citation>
    <scope>NUCLEOTIDE SEQUENCE [LARGE SCALE GENOMIC DNA]</scope>
    <source>
        <strain evidence="2">ST1C</strain>
    </source>
</reference>
<dbReference type="Proteomes" id="UP000324800">
    <property type="component" value="Unassembled WGS sequence"/>
</dbReference>